<dbReference type="EMBL" id="DTFF01000065">
    <property type="protein sequence ID" value="HGI88327.1"/>
    <property type="molecule type" value="Genomic_DNA"/>
</dbReference>
<protein>
    <recommendedName>
        <fullName evidence="3">Ribbon-helix-helix protein, CopG family</fullName>
    </recommendedName>
</protein>
<proteinExistence type="predicted"/>
<keyword evidence="1" id="KW-0175">Coiled coil</keyword>
<sequence length="236" mass="27501">MRWLKVGEEFKKEFERILREFEDRVKKLVSEVEELLDRGEVREAYRHWRAKSRDILRDFRRSLKDLEKSAESAGMVIPSSEELKSVVDEVLREVSDYVERLYKRFGGIGAGVAVSCPGFKRMPRLFIRSFRGLADFIDDMLREVGDAIEETFRGVSRRVSEVVSARIGVKELEVIDQLIDIGIFRSRSEAVAYFVKKGIEASRELVEKASEQAKRIKELRESIKREFMEREGEEEG</sequence>
<reference evidence="2" key="1">
    <citation type="journal article" date="2020" name="mSystems">
        <title>Genome- and Community-Level Interaction Insights into Carbon Utilization and Element Cycling Functions of Hydrothermarchaeota in Hydrothermal Sediment.</title>
        <authorList>
            <person name="Zhou Z."/>
            <person name="Liu Y."/>
            <person name="Xu W."/>
            <person name="Pan J."/>
            <person name="Luo Z.H."/>
            <person name="Li M."/>
        </authorList>
    </citation>
    <scope>NUCLEOTIDE SEQUENCE [LARGE SCALE GENOMIC DNA]</scope>
    <source>
        <strain evidence="2">SpSt-732</strain>
    </source>
</reference>
<comment type="caution">
    <text evidence="2">The sequence shown here is derived from an EMBL/GenBank/DDBJ whole genome shotgun (WGS) entry which is preliminary data.</text>
</comment>
<organism evidence="2">
    <name type="scientific">Ignisphaera aggregans</name>
    <dbReference type="NCBI Taxonomy" id="334771"/>
    <lineage>
        <taxon>Archaea</taxon>
        <taxon>Thermoproteota</taxon>
        <taxon>Thermoprotei</taxon>
        <taxon>Desulfurococcales</taxon>
        <taxon>Desulfurococcaceae</taxon>
        <taxon>Ignisphaera</taxon>
    </lineage>
</organism>
<dbReference type="AlphaFoldDB" id="A0A7C4FIE1"/>
<evidence type="ECO:0008006" key="3">
    <source>
        <dbReference type="Google" id="ProtNLM"/>
    </source>
</evidence>
<name>A0A7C4FIE1_9CREN</name>
<gene>
    <name evidence="2" type="ORF">ENV14_08095</name>
</gene>
<feature type="coiled-coil region" evidence="1">
    <location>
        <begin position="11"/>
        <end position="38"/>
    </location>
</feature>
<evidence type="ECO:0000313" key="2">
    <source>
        <dbReference type="EMBL" id="HGI88327.1"/>
    </source>
</evidence>
<evidence type="ECO:0000256" key="1">
    <source>
        <dbReference type="SAM" id="Coils"/>
    </source>
</evidence>
<accession>A0A7C4FIE1</accession>
<feature type="coiled-coil region" evidence="1">
    <location>
        <begin position="199"/>
        <end position="226"/>
    </location>
</feature>